<gene>
    <name evidence="2" type="ORF">MATL_G00068330</name>
</gene>
<dbReference type="EMBL" id="JAFDVH010000004">
    <property type="protein sequence ID" value="KAG7481592.1"/>
    <property type="molecule type" value="Genomic_DNA"/>
</dbReference>
<reference evidence="2" key="1">
    <citation type="submission" date="2021-01" db="EMBL/GenBank/DDBJ databases">
        <authorList>
            <person name="Zahm M."/>
            <person name="Roques C."/>
            <person name="Cabau C."/>
            <person name="Klopp C."/>
            <person name="Donnadieu C."/>
            <person name="Jouanno E."/>
            <person name="Lampietro C."/>
            <person name="Louis A."/>
            <person name="Herpin A."/>
            <person name="Echchiki A."/>
            <person name="Berthelot C."/>
            <person name="Parey E."/>
            <person name="Roest-Crollius H."/>
            <person name="Braasch I."/>
            <person name="Postlethwait J."/>
            <person name="Bobe J."/>
            <person name="Montfort J."/>
            <person name="Bouchez O."/>
            <person name="Begum T."/>
            <person name="Mejri S."/>
            <person name="Adams A."/>
            <person name="Chen W.-J."/>
            <person name="Guiguen Y."/>
        </authorList>
    </citation>
    <scope>NUCLEOTIDE SEQUENCE</scope>
    <source>
        <strain evidence="2">YG-15Mar2019-1</strain>
        <tissue evidence="2">Brain</tissue>
    </source>
</reference>
<dbReference type="PANTHER" id="PTHR34153:SF2">
    <property type="entry name" value="SI:CH211-262H13.3-RELATED"/>
    <property type="match status" value="1"/>
</dbReference>
<dbReference type="AlphaFoldDB" id="A0A9D3QBX9"/>
<sequence length="384" mass="43679">MLLPYKDRIEDQLNSTKVSGQVDFDMFLVVEFTVSIVPESWFEDGITKWPNYKNDERINRAVQKREEPGEDWKQYDVRVLARDGDYLKAREKLKNSLTCNTTELLTDAEEEVVRKRKIKPRVIFGDTDSDNIASNEACQTSTRPQLDLRHTESFTAAQPPPLTISGMPSSPLRHIPFSCDSELRHSEQSRCTTPAPPYVTPVSHMSYVRQVSWTLRSNGHQDHFFNPRFRLGKTGSGSIPCSARIGTETPVAEMPHNISLPLDAMSEVEEFEEWLKDSRNSRAKQNMISVLGAVGGQHKKVTWNILSRLFSNEVAKQINWKGVNRKKCFKEMLTRGLLIRAVRKNQSAASAADSDVDSYAIRWFNLACDRGGGRKDRERAKEAS</sequence>
<dbReference type="Proteomes" id="UP001046870">
    <property type="component" value="Chromosome 4"/>
</dbReference>
<dbReference type="Pfam" id="PF16064">
    <property type="entry name" value="DUF4806"/>
    <property type="match status" value="1"/>
</dbReference>
<comment type="caution">
    <text evidence="2">The sequence shown here is derived from an EMBL/GenBank/DDBJ whole genome shotgun (WGS) entry which is preliminary data.</text>
</comment>
<dbReference type="OrthoDB" id="8939517at2759"/>
<protein>
    <recommendedName>
        <fullName evidence="1">DUF4806 domain-containing protein</fullName>
    </recommendedName>
</protein>
<evidence type="ECO:0000313" key="2">
    <source>
        <dbReference type="EMBL" id="KAG7481592.1"/>
    </source>
</evidence>
<name>A0A9D3QBX9_MEGAT</name>
<dbReference type="InterPro" id="IPR032071">
    <property type="entry name" value="DUF4806"/>
</dbReference>
<proteinExistence type="predicted"/>
<organism evidence="2 3">
    <name type="scientific">Megalops atlanticus</name>
    <name type="common">Tarpon</name>
    <name type="synonym">Clupea gigantea</name>
    <dbReference type="NCBI Taxonomy" id="7932"/>
    <lineage>
        <taxon>Eukaryota</taxon>
        <taxon>Metazoa</taxon>
        <taxon>Chordata</taxon>
        <taxon>Craniata</taxon>
        <taxon>Vertebrata</taxon>
        <taxon>Euteleostomi</taxon>
        <taxon>Actinopterygii</taxon>
        <taxon>Neopterygii</taxon>
        <taxon>Teleostei</taxon>
        <taxon>Elopiformes</taxon>
        <taxon>Megalopidae</taxon>
        <taxon>Megalops</taxon>
    </lineage>
</organism>
<evidence type="ECO:0000259" key="1">
    <source>
        <dbReference type="Pfam" id="PF16064"/>
    </source>
</evidence>
<feature type="domain" description="DUF4806" evidence="1">
    <location>
        <begin position="257"/>
        <end position="331"/>
    </location>
</feature>
<accession>A0A9D3QBX9</accession>
<keyword evidence="3" id="KW-1185">Reference proteome</keyword>
<dbReference type="PANTHER" id="PTHR34153">
    <property type="entry name" value="SI:CH211-262H13.3-RELATED-RELATED"/>
    <property type="match status" value="1"/>
</dbReference>
<evidence type="ECO:0000313" key="3">
    <source>
        <dbReference type="Proteomes" id="UP001046870"/>
    </source>
</evidence>